<sequence>MSLFIKSAPGWKTTSLLGSCVVLFVGITAASGGEKSSTDTSAPQSTTQQEKKDGDQHHQFTLLPGHRVITGVVEGVAADQAKVNSGDTGEITPRYLSLERAKEKGFTLKQGDKVTIVVNAKNHVVDYHLSKEKGQSHHTVIKGRLAQPLKVGQEQAIIKTKEGKEQSFAVRPLARSEVAAIPFDTEGLFLIDETNKIASATLTKDVMSEDDWARSTAYNVYRHIKGVVQEKPEKESLTIQTKNEESLTLPVWDYLQNELTELSKGMAVTILVDQNDKIADIAYVPTSEN</sequence>
<proteinExistence type="predicted"/>
<dbReference type="KEGG" id="nneo:PQG83_02345"/>
<evidence type="ECO:0000313" key="2">
    <source>
        <dbReference type="EMBL" id="WNM62607.1"/>
    </source>
</evidence>
<gene>
    <name evidence="2" type="ORF">PQG83_02345</name>
</gene>
<keyword evidence="3" id="KW-1185">Reference proteome</keyword>
<dbReference type="AlphaFoldDB" id="A0AA96JW97"/>
<evidence type="ECO:0000256" key="1">
    <source>
        <dbReference type="SAM" id="MobiDB-lite"/>
    </source>
</evidence>
<evidence type="ECO:0000313" key="3">
    <source>
        <dbReference type="Proteomes" id="UP001302494"/>
    </source>
</evidence>
<dbReference type="Proteomes" id="UP001302494">
    <property type="component" value="Chromosome"/>
</dbReference>
<feature type="region of interest" description="Disordered" evidence="1">
    <location>
        <begin position="31"/>
        <end position="56"/>
    </location>
</feature>
<organism evidence="2 3">
    <name type="scientific">Candidatus Nitrospira neomarina</name>
    <dbReference type="NCBI Taxonomy" id="3020899"/>
    <lineage>
        <taxon>Bacteria</taxon>
        <taxon>Pseudomonadati</taxon>
        <taxon>Nitrospirota</taxon>
        <taxon>Nitrospiria</taxon>
        <taxon>Nitrospirales</taxon>
        <taxon>Nitrospiraceae</taxon>
        <taxon>Nitrospira</taxon>
    </lineage>
</organism>
<name>A0AA96JW97_9BACT</name>
<reference evidence="2 3" key="1">
    <citation type="submission" date="2023-01" db="EMBL/GenBank/DDBJ databases">
        <title>Cultivation and genomic characterization of new, ubiquitous marine nitrite-oxidizing bacteria from the Nitrospirales.</title>
        <authorList>
            <person name="Mueller A.J."/>
            <person name="Daebeler A."/>
            <person name="Herbold C.W."/>
            <person name="Kirkegaard R.H."/>
            <person name="Daims H."/>
        </authorList>
    </citation>
    <scope>NUCLEOTIDE SEQUENCE [LARGE SCALE GENOMIC DNA]</scope>
    <source>
        <strain evidence="2 3">DK</strain>
    </source>
</reference>
<dbReference type="RefSeq" id="WP_312746332.1">
    <property type="nucleotide sequence ID" value="NZ_CP116968.1"/>
</dbReference>
<dbReference type="EMBL" id="CP116968">
    <property type="protein sequence ID" value="WNM62607.1"/>
    <property type="molecule type" value="Genomic_DNA"/>
</dbReference>
<protein>
    <submittedName>
        <fullName evidence="2">Uncharacterized protein</fullName>
    </submittedName>
</protein>
<feature type="compositionally biased region" description="Polar residues" evidence="1">
    <location>
        <begin position="34"/>
        <end position="48"/>
    </location>
</feature>
<accession>A0AA96JW97</accession>